<dbReference type="InterPro" id="IPR058365">
    <property type="entry name" value="DUF8052"/>
</dbReference>
<sequence>MFSYVTLVILADSIDEDAKKALKRYRYRKNFWLTLHGWMEYRIAAMDASSMTFLSNPAGREVRKNLEQNFQTKAK</sequence>
<reference evidence="2" key="1">
    <citation type="submission" date="2019-08" db="EMBL/GenBank/DDBJ databases">
        <authorList>
            <person name="Kucharzyk K."/>
            <person name="Murdoch R.W."/>
            <person name="Higgins S."/>
            <person name="Loffler F."/>
        </authorList>
    </citation>
    <scope>NUCLEOTIDE SEQUENCE</scope>
</reference>
<protein>
    <recommendedName>
        <fullName evidence="1">DUF8052 domain-containing protein</fullName>
    </recommendedName>
</protein>
<gene>
    <name evidence="2" type="ORF">SDC9_208405</name>
</gene>
<name>A0A645JK19_9ZZZZ</name>
<dbReference type="Pfam" id="PF26226">
    <property type="entry name" value="DUF8052"/>
    <property type="match status" value="1"/>
</dbReference>
<feature type="domain" description="DUF8052" evidence="1">
    <location>
        <begin position="1"/>
        <end position="67"/>
    </location>
</feature>
<proteinExistence type="predicted"/>
<evidence type="ECO:0000313" key="2">
    <source>
        <dbReference type="EMBL" id="MPN60674.1"/>
    </source>
</evidence>
<evidence type="ECO:0000259" key="1">
    <source>
        <dbReference type="Pfam" id="PF26226"/>
    </source>
</evidence>
<dbReference type="EMBL" id="VSSQ01136253">
    <property type="protein sequence ID" value="MPN60674.1"/>
    <property type="molecule type" value="Genomic_DNA"/>
</dbReference>
<dbReference type="AlphaFoldDB" id="A0A645JK19"/>
<organism evidence="2">
    <name type="scientific">bioreactor metagenome</name>
    <dbReference type="NCBI Taxonomy" id="1076179"/>
    <lineage>
        <taxon>unclassified sequences</taxon>
        <taxon>metagenomes</taxon>
        <taxon>ecological metagenomes</taxon>
    </lineage>
</organism>
<accession>A0A645JK19</accession>
<comment type="caution">
    <text evidence="2">The sequence shown here is derived from an EMBL/GenBank/DDBJ whole genome shotgun (WGS) entry which is preliminary data.</text>
</comment>